<keyword evidence="5" id="KW-0479">Metal-binding</keyword>
<comment type="function">
    <text evidence="2">Purine nucleoside enzyme that catalyzes the phosphorolysis of adenosine and inosine nucleosides, yielding D-ribose 1-phosphate and the respective free bases, adenine and hypoxanthine. Also catalyzes the phosphorolysis of S-methyl-5'-thioadenosine into adenine and S-methyl-5-thio-alpha-D-ribose 1-phosphate. Also has adenosine deaminase activity.</text>
</comment>
<keyword evidence="6" id="KW-0378">Hydrolase</keyword>
<evidence type="ECO:0000256" key="8">
    <source>
        <dbReference type="ARBA" id="ARBA00047989"/>
    </source>
</evidence>
<dbReference type="NCBIfam" id="TIGR00726">
    <property type="entry name" value="peptidoglycan editing factor PgeF"/>
    <property type="match status" value="1"/>
</dbReference>
<dbReference type="InterPro" id="IPR003730">
    <property type="entry name" value="Cu_polyphenol_OxRdtase"/>
</dbReference>
<dbReference type="GO" id="GO:0005507">
    <property type="term" value="F:copper ion binding"/>
    <property type="evidence" value="ECO:0007669"/>
    <property type="project" value="TreeGrafter"/>
</dbReference>
<reference evidence="12" key="2">
    <citation type="journal article" date="2021" name="PeerJ">
        <title>Extensive microbial diversity within the chicken gut microbiome revealed by metagenomics and culture.</title>
        <authorList>
            <person name="Gilroy R."/>
            <person name="Ravi A."/>
            <person name="Getino M."/>
            <person name="Pursley I."/>
            <person name="Horton D.L."/>
            <person name="Alikhan N.F."/>
            <person name="Baker D."/>
            <person name="Gharbi K."/>
            <person name="Hall N."/>
            <person name="Watson M."/>
            <person name="Adriaenssens E.M."/>
            <person name="Foster-Nyarko E."/>
            <person name="Jarju S."/>
            <person name="Secka A."/>
            <person name="Antonio M."/>
            <person name="Oren A."/>
            <person name="Chaudhuri R.R."/>
            <person name="La Ragione R."/>
            <person name="Hildebrand F."/>
            <person name="Pallen M.J."/>
        </authorList>
    </citation>
    <scope>NUCLEOTIDE SEQUENCE</scope>
    <source>
        <strain evidence="12">CHK181-108</strain>
    </source>
</reference>
<comment type="catalytic activity">
    <reaction evidence="10">
        <text>S-methyl-5'-thioadenosine + phosphate = 5-(methylsulfanyl)-alpha-D-ribose 1-phosphate + adenine</text>
        <dbReference type="Rhea" id="RHEA:11852"/>
        <dbReference type="ChEBI" id="CHEBI:16708"/>
        <dbReference type="ChEBI" id="CHEBI:17509"/>
        <dbReference type="ChEBI" id="CHEBI:43474"/>
        <dbReference type="ChEBI" id="CHEBI:58533"/>
        <dbReference type="EC" id="2.4.2.28"/>
    </reaction>
    <physiologicalReaction direction="left-to-right" evidence="10">
        <dbReference type="Rhea" id="RHEA:11853"/>
    </physiologicalReaction>
</comment>
<proteinExistence type="inferred from homology"/>
<dbReference type="Gene3D" id="3.60.140.10">
    <property type="entry name" value="CNF1/YfiH-like putative cysteine hydrolases"/>
    <property type="match status" value="1"/>
</dbReference>
<comment type="catalytic activity">
    <reaction evidence="1">
        <text>inosine + phosphate = alpha-D-ribose 1-phosphate + hypoxanthine</text>
        <dbReference type="Rhea" id="RHEA:27646"/>
        <dbReference type="ChEBI" id="CHEBI:17368"/>
        <dbReference type="ChEBI" id="CHEBI:17596"/>
        <dbReference type="ChEBI" id="CHEBI:43474"/>
        <dbReference type="ChEBI" id="CHEBI:57720"/>
        <dbReference type="EC" id="2.4.2.1"/>
    </reaction>
    <physiologicalReaction direction="left-to-right" evidence="1">
        <dbReference type="Rhea" id="RHEA:27647"/>
    </physiologicalReaction>
</comment>
<evidence type="ECO:0000256" key="9">
    <source>
        <dbReference type="ARBA" id="ARBA00048968"/>
    </source>
</evidence>
<evidence type="ECO:0000256" key="3">
    <source>
        <dbReference type="ARBA" id="ARBA00007353"/>
    </source>
</evidence>
<name>A0A9D1H3D3_9FIRM</name>
<dbReference type="GO" id="GO:0016787">
    <property type="term" value="F:hydrolase activity"/>
    <property type="evidence" value="ECO:0007669"/>
    <property type="project" value="UniProtKB-KW"/>
</dbReference>
<dbReference type="InterPro" id="IPR011324">
    <property type="entry name" value="Cytotoxic_necrot_fac-like_cat"/>
</dbReference>
<comment type="similarity">
    <text evidence="3 11">Belongs to the purine nucleoside phosphorylase YfiH/LACC1 family.</text>
</comment>
<reference evidence="12" key="1">
    <citation type="submission" date="2020-10" db="EMBL/GenBank/DDBJ databases">
        <authorList>
            <person name="Gilroy R."/>
        </authorList>
    </citation>
    <scope>NUCLEOTIDE SEQUENCE</scope>
    <source>
        <strain evidence="12">CHK181-108</strain>
    </source>
</reference>
<dbReference type="PANTHER" id="PTHR30616">
    <property type="entry name" value="UNCHARACTERIZED PROTEIN YFIH"/>
    <property type="match status" value="1"/>
</dbReference>
<evidence type="ECO:0000256" key="2">
    <source>
        <dbReference type="ARBA" id="ARBA00003215"/>
    </source>
</evidence>
<evidence type="ECO:0000256" key="10">
    <source>
        <dbReference type="ARBA" id="ARBA00049893"/>
    </source>
</evidence>
<gene>
    <name evidence="12" type="primary">pgeF</name>
    <name evidence="12" type="ORF">IAA60_07825</name>
</gene>
<evidence type="ECO:0000256" key="4">
    <source>
        <dbReference type="ARBA" id="ARBA00022679"/>
    </source>
</evidence>
<comment type="catalytic activity">
    <reaction evidence="9">
        <text>adenosine + phosphate = alpha-D-ribose 1-phosphate + adenine</text>
        <dbReference type="Rhea" id="RHEA:27642"/>
        <dbReference type="ChEBI" id="CHEBI:16335"/>
        <dbReference type="ChEBI" id="CHEBI:16708"/>
        <dbReference type="ChEBI" id="CHEBI:43474"/>
        <dbReference type="ChEBI" id="CHEBI:57720"/>
        <dbReference type="EC" id="2.4.2.1"/>
    </reaction>
    <physiologicalReaction direction="left-to-right" evidence="9">
        <dbReference type="Rhea" id="RHEA:27643"/>
    </physiologicalReaction>
</comment>
<dbReference type="GO" id="GO:0017061">
    <property type="term" value="F:S-methyl-5-thioadenosine phosphorylase activity"/>
    <property type="evidence" value="ECO:0007669"/>
    <property type="project" value="UniProtKB-EC"/>
</dbReference>
<evidence type="ECO:0000256" key="11">
    <source>
        <dbReference type="RuleBase" id="RU361274"/>
    </source>
</evidence>
<protein>
    <recommendedName>
        <fullName evidence="11">Purine nucleoside phosphorylase</fullName>
    </recommendedName>
</protein>
<comment type="caution">
    <text evidence="12">The sequence shown here is derived from an EMBL/GenBank/DDBJ whole genome shotgun (WGS) entry which is preliminary data.</text>
</comment>
<dbReference type="Pfam" id="PF02578">
    <property type="entry name" value="Cu-oxidase_4"/>
    <property type="match status" value="1"/>
</dbReference>
<comment type="catalytic activity">
    <reaction evidence="8">
        <text>adenosine + H2O + H(+) = inosine + NH4(+)</text>
        <dbReference type="Rhea" id="RHEA:24408"/>
        <dbReference type="ChEBI" id="CHEBI:15377"/>
        <dbReference type="ChEBI" id="CHEBI:15378"/>
        <dbReference type="ChEBI" id="CHEBI:16335"/>
        <dbReference type="ChEBI" id="CHEBI:17596"/>
        <dbReference type="ChEBI" id="CHEBI:28938"/>
        <dbReference type="EC" id="3.5.4.4"/>
    </reaction>
    <physiologicalReaction direction="left-to-right" evidence="8">
        <dbReference type="Rhea" id="RHEA:24409"/>
    </physiologicalReaction>
</comment>
<dbReference type="PANTHER" id="PTHR30616:SF2">
    <property type="entry name" value="PURINE NUCLEOSIDE PHOSPHORYLASE LACC1"/>
    <property type="match status" value="1"/>
</dbReference>
<dbReference type="InterPro" id="IPR038371">
    <property type="entry name" value="Cu_polyphenol_OxRdtase_sf"/>
</dbReference>
<evidence type="ECO:0000256" key="7">
    <source>
        <dbReference type="ARBA" id="ARBA00022833"/>
    </source>
</evidence>
<dbReference type="Proteomes" id="UP000824165">
    <property type="component" value="Unassembled WGS sequence"/>
</dbReference>
<evidence type="ECO:0000313" key="12">
    <source>
        <dbReference type="EMBL" id="HIT85795.1"/>
    </source>
</evidence>
<dbReference type="CDD" id="cd16833">
    <property type="entry name" value="YfiH"/>
    <property type="match status" value="1"/>
</dbReference>
<dbReference type="SUPFAM" id="SSF64438">
    <property type="entry name" value="CNF1/YfiH-like putative cysteine hydrolases"/>
    <property type="match status" value="1"/>
</dbReference>
<dbReference type="AlphaFoldDB" id="A0A9D1H3D3"/>
<dbReference type="EMBL" id="DVLU01000079">
    <property type="protein sequence ID" value="HIT85795.1"/>
    <property type="molecule type" value="Genomic_DNA"/>
</dbReference>
<evidence type="ECO:0000256" key="1">
    <source>
        <dbReference type="ARBA" id="ARBA00000553"/>
    </source>
</evidence>
<accession>A0A9D1H3D3</accession>
<sequence length="268" mass="30232">MFRLNKKGDFEYYTIPSFEETGLVRHGFTTRRGGVSEGCYKSMNLRFHCSDSRENVLENFRIAAEGLGMEFERLVLSKQVHEDVIHTVTEDDAGNGVMKENSFTSVDALITDKRGIPIVTLFADCVPLFFLDKRRGVIALAHSGWKGTVKRIGQKTVHKMKNDYGSRPEDILAAIGPSIRECHFEVGDDVAEIFINEFGSETAALYCGENGKRYHVNMQKAIRMQLEEEGVFNIDDCGICTYCCSDLLFSHRKTNGRRGNMGAFMELI</sequence>
<evidence type="ECO:0000313" key="13">
    <source>
        <dbReference type="Proteomes" id="UP000824165"/>
    </source>
</evidence>
<evidence type="ECO:0000256" key="5">
    <source>
        <dbReference type="ARBA" id="ARBA00022723"/>
    </source>
</evidence>
<evidence type="ECO:0000256" key="6">
    <source>
        <dbReference type="ARBA" id="ARBA00022801"/>
    </source>
</evidence>
<keyword evidence="7" id="KW-0862">Zinc</keyword>
<keyword evidence="4" id="KW-0808">Transferase</keyword>
<organism evidence="12 13">
    <name type="scientific">Candidatus Ornithomonoglobus intestinigallinarum</name>
    <dbReference type="NCBI Taxonomy" id="2840894"/>
    <lineage>
        <taxon>Bacteria</taxon>
        <taxon>Bacillati</taxon>
        <taxon>Bacillota</taxon>
        <taxon>Clostridia</taxon>
        <taxon>Candidatus Ornithomonoglobus</taxon>
    </lineage>
</organism>